<keyword evidence="3" id="KW-1185">Reference proteome</keyword>
<dbReference type="InParanoid" id="E1ZX73"/>
<evidence type="ECO:0000313" key="2">
    <source>
        <dbReference type="EMBL" id="EFN74163.1"/>
    </source>
</evidence>
<name>E1ZX73_CAMFO</name>
<dbReference type="EMBL" id="GL435030">
    <property type="protein sequence ID" value="EFN74163.1"/>
    <property type="molecule type" value="Genomic_DNA"/>
</dbReference>
<dbReference type="Proteomes" id="UP000000311">
    <property type="component" value="Unassembled WGS sequence"/>
</dbReference>
<evidence type="ECO:0000256" key="1">
    <source>
        <dbReference type="SAM" id="MobiDB-lite"/>
    </source>
</evidence>
<protein>
    <submittedName>
        <fullName evidence="2">Uncharacterized protein</fullName>
    </submittedName>
</protein>
<reference evidence="2 3" key="1">
    <citation type="journal article" date="2010" name="Science">
        <title>Genomic comparison of the ants Camponotus floridanus and Harpegnathos saltator.</title>
        <authorList>
            <person name="Bonasio R."/>
            <person name="Zhang G."/>
            <person name="Ye C."/>
            <person name="Mutti N.S."/>
            <person name="Fang X."/>
            <person name="Qin N."/>
            <person name="Donahue G."/>
            <person name="Yang P."/>
            <person name="Li Q."/>
            <person name="Li C."/>
            <person name="Zhang P."/>
            <person name="Huang Z."/>
            <person name="Berger S.L."/>
            <person name="Reinberg D."/>
            <person name="Wang J."/>
            <person name="Liebig J."/>
        </authorList>
    </citation>
    <scope>NUCLEOTIDE SEQUENCE [LARGE SCALE GENOMIC DNA]</scope>
    <source>
        <strain evidence="3">C129</strain>
    </source>
</reference>
<proteinExistence type="predicted"/>
<accession>E1ZX73</accession>
<evidence type="ECO:0000313" key="3">
    <source>
        <dbReference type="Proteomes" id="UP000000311"/>
    </source>
</evidence>
<organism evidence="3">
    <name type="scientific">Camponotus floridanus</name>
    <name type="common">Florida carpenter ant</name>
    <dbReference type="NCBI Taxonomy" id="104421"/>
    <lineage>
        <taxon>Eukaryota</taxon>
        <taxon>Metazoa</taxon>
        <taxon>Ecdysozoa</taxon>
        <taxon>Arthropoda</taxon>
        <taxon>Hexapoda</taxon>
        <taxon>Insecta</taxon>
        <taxon>Pterygota</taxon>
        <taxon>Neoptera</taxon>
        <taxon>Endopterygota</taxon>
        <taxon>Hymenoptera</taxon>
        <taxon>Apocrita</taxon>
        <taxon>Aculeata</taxon>
        <taxon>Formicoidea</taxon>
        <taxon>Formicidae</taxon>
        <taxon>Formicinae</taxon>
        <taxon>Camponotus</taxon>
    </lineage>
</organism>
<gene>
    <name evidence="2" type="ORF">EAG_14075</name>
</gene>
<feature type="region of interest" description="Disordered" evidence="1">
    <location>
        <begin position="68"/>
        <end position="96"/>
    </location>
</feature>
<sequence length="116" mass="12991">MQTLCLPVEESALIGYRSVDLSPVVIFGVDDFDLSSACERSVRRSILGDDSHGRRCRVLVSTESACGRRDQPRLGETRRDEKEVQEVPPVDSEARALLRRRASLETSAHIEPESHE</sequence>
<dbReference type="AlphaFoldDB" id="E1ZX73"/>
<feature type="compositionally biased region" description="Basic and acidic residues" evidence="1">
    <location>
        <begin position="68"/>
        <end position="85"/>
    </location>
</feature>